<dbReference type="RefSeq" id="WP_008490016.1">
    <property type="nucleotide sequence ID" value="NZ_AMRG01000024.1"/>
</dbReference>
<dbReference type="STRING" id="740709.A10D4_12924"/>
<feature type="transmembrane region" description="Helical" evidence="5">
    <location>
        <begin position="24"/>
        <end position="46"/>
    </location>
</feature>
<evidence type="ECO:0000256" key="2">
    <source>
        <dbReference type="ARBA" id="ARBA00022692"/>
    </source>
</evidence>
<dbReference type="InterPro" id="IPR023408">
    <property type="entry name" value="MscS_beta-dom_sf"/>
</dbReference>
<evidence type="ECO:0000256" key="5">
    <source>
        <dbReference type="SAM" id="Phobius"/>
    </source>
</evidence>
<protein>
    <submittedName>
        <fullName evidence="7">Small-conductance mechanosensitive channel</fullName>
    </submittedName>
</protein>
<dbReference type="PROSITE" id="PS51257">
    <property type="entry name" value="PROKAR_LIPOPROTEIN"/>
    <property type="match status" value="1"/>
</dbReference>
<accession>K2K8T2</accession>
<evidence type="ECO:0000313" key="8">
    <source>
        <dbReference type="Proteomes" id="UP000014115"/>
    </source>
</evidence>
<dbReference type="Gene3D" id="2.30.30.60">
    <property type="match status" value="1"/>
</dbReference>
<dbReference type="PANTHER" id="PTHR30414">
    <property type="entry name" value="MINICONDUCTANCE MECHANOSENSITIVE CHANNEL YBDG"/>
    <property type="match status" value="1"/>
</dbReference>
<dbReference type="EMBL" id="AMRG01000024">
    <property type="protein sequence ID" value="EKE79404.1"/>
    <property type="molecule type" value="Genomic_DNA"/>
</dbReference>
<gene>
    <name evidence="7" type="ORF">A10D4_12924</name>
</gene>
<comment type="subcellular location">
    <subcellularLocation>
        <location evidence="1">Membrane</location>
    </subcellularLocation>
</comment>
<feature type="transmembrane region" description="Helical" evidence="5">
    <location>
        <begin position="106"/>
        <end position="131"/>
    </location>
</feature>
<evidence type="ECO:0000313" key="7">
    <source>
        <dbReference type="EMBL" id="EKE79404.1"/>
    </source>
</evidence>
<dbReference type="GO" id="GO:0005886">
    <property type="term" value="C:plasma membrane"/>
    <property type="evidence" value="ECO:0007669"/>
    <property type="project" value="TreeGrafter"/>
</dbReference>
<evidence type="ECO:0000256" key="1">
    <source>
        <dbReference type="ARBA" id="ARBA00004370"/>
    </source>
</evidence>
<dbReference type="OrthoDB" id="9775207at2"/>
<sequence>MDRLQLQDWLKQLGLGDQLTHMSLWLGMAFVVACSYLAYLITRFLIDRVIHRAMKHAPERWHDALVNNGFFRRCANLAPVVLIHSAIPLLFTEQYEDWQAPLSTALSIYLTWVITAILTAATNVAATIYAYSSKAREVPITGVIQVIKLVLVLMAVIITVAIIMDKSPLYLLSGFGAMTAILVLVFRDSLMGFVAGIQLASNRMVGINDWIEVPDHEVNGIVKEVGLITVKVENWDKTIVYLPTYTLIHQSFKNWQGMVNTQGRRMKAALLIDISSIKPLQDDDLNDLCDRYLDTAAEQWLQDHELTTPVSNITLFRHYTQHYLHNHPKVRDDLTCMARLLQPTAAGLPLEVYAFSKDTDWVTYEGNQASIIEHLYSVLSDFGLRSYQYQGVIEKQE</sequence>
<keyword evidence="2 5" id="KW-0812">Transmembrane</keyword>
<comment type="caution">
    <text evidence="7">The sequence shown here is derived from an EMBL/GenBank/DDBJ whole genome shotgun (WGS) entry which is preliminary data.</text>
</comment>
<name>K2K8T2_9GAMM</name>
<organism evidence="7 8">
    <name type="scientific">Idiomarina xiamenensis 10-D-4</name>
    <dbReference type="NCBI Taxonomy" id="740709"/>
    <lineage>
        <taxon>Bacteria</taxon>
        <taxon>Pseudomonadati</taxon>
        <taxon>Pseudomonadota</taxon>
        <taxon>Gammaproteobacteria</taxon>
        <taxon>Alteromonadales</taxon>
        <taxon>Idiomarinaceae</taxon>
        <taxon>Idiomarina</taxon>
    </lineage>
</organism>
<dbReference type="AlphaFoldDB" id="K2K8T2"/>
<dbReference type="PANTHER" id="PTHR30414:SF0">
    <property type="entry name" value="MINICONDUCTANCE MECHANOSENSITIVE CHANNEL YBDG"/>
    <property type="match status" value="1"/>
</dbReference>
<keyword evidence="8" id="KW-1185">Reference proteome</keyword>
<reference evidence="7 8" key="1">
    <citation type="journal article" date="2012" name="J. Bacteriol.">
        <title>Genome Sequence of Idiomarina xiamenensis Type Strain 10-D-4.</title>
        <authorList>
            <person name="Lai Q."/>
            <person name="Wang L."/>
            <person name="Wang W."/>
            <person name="Shao Z."/>
        </authorList>
    </citation>
    <scope>NUCLEOTIDE SEQUENCE [LARGE SCALE GENOMIC DNA]</scope>
    <source>
        <strain evidence="7 8">10-D-4</strain>
    </source>
</reference>
<dbReference type="GO" id="GO:0008381">
    <property type="term" value="F:mechanosensitive monoatomic ion channel activity"/>
    <property type="evidence" value="ECO:0007669"/>
    <property type="project" value="InterPro"/>
</dbReference>
<dbReference type="Pfam" id="PF00924">
    <property type="entry name" value="MS_channel_2nd"/>
    <property type="match status" value="1"/>
</dbReference>
<keyword evidence="3 5" id="KW-1133">Transmembrane helix</keyword>
<feature type="transmembrane region" description="Helical" evidence="5">
    <location>
        <begin position="169"/>
        <end position="186"/>
    </location>
</feature>
<dbReference type="PATRIC" id="fig|740709.3.peg.2604"/>
<feature type="domain" description="Mechanosensitive ion channel MscS" evidence="6">
    <location>
        <begin position="188"/>
        <end position="256"/>
    </location>
</feature>
<dbReference type="Proteomes" id="UP000014115">
    <property type="component" value="Unassembled WGS sequence"/>
</dbReference>
<proteinExistence type="predicted"/>
<dbReference type="InterPro" id="IPR010920">
    <property type="entry name" value="LSM_dom_sf"/>
</dbReference>
<evidence type="ECO:0000256" key="4">
    <source>
        <dbReference type="ARBA" id="ARBA00023136"/>
    </source>
</evidence>
<evidence type="ECO:0000256" key="3">
    <source>
        <dbReference type="ARBA" id="ARBA00022989"/>
    </source>
</evidence>
<keyword evidence="4 5" id="KW-0472">Membrane</keyword>
<dbReference type="InterPro" id="IPR006685">
    <property type="entry name" value="MscS_channel_2nd"/>
</dbReference>
<evidence type="ECO:0000259" key="6">
    <source>
        <dbReference type="Pfam" id="PF00924"/>
    </source>
</evidence>
<dbReference type="GO" id="GO:0071470">
    <property type="term" value="P:cellular response to osmotic stress"/>
    <property type="evidence" value="ECO:0007669"/>
    <property type="project" value="InterPro"/>
</dbReference>
<feature type="transmembrane region" description="Helical" evidence="5">
    <location>
        <begin position="143"/>
        <end position="163"/>
    </location>
</feature>
<dbReference type="InterPro" id="IPR030192">
    <property type="entry name" value="YbdG"/>
</dbReference>
<dbReference type="eggNOG" id="COG0668">
    <property type="taxonomic scope" value="Bacteria"/>
</dbReference>
<dbReference type="SUPFAM" id="SSF50182">
    <property type="entry name" value="Sm-like ribonucleoproteins"/>
    <property type="match status" value="1"/>
</dbReference>